<feature type="domain" description="FBD" evidence="1">
    <location>
        <begin position="299"/>
        <end position="352"/>
    </location>
</feature>
<accession>A0A834X423</accession>
<dbReference type="InterPro" id="IPR006566">
    <property type="entry name" value="FBD"/>
</dbReference>
<organism evidence="3 4">
    <name type="scientific">Senna tora</name>
    <dbReference type="NCBI Taxonomy" id="362788"/>
    <lineage>
        <taxon>Eukaryota</taxon>
        <taxon>Viridiplantae</taxon>
        <taxon>Streptophyta</taxon>
        <taxon>Embryophyta</taxon>
        <taxon>Tracheophyta</taxon>
        <taxon>Spermatophyta</taxon>
        <taxon>Magnoliopsida</taxon>
        <taxon>eudicotyledons</taxon>
        <taxon>Gunneridae</taxon>
        <taxon>Pentapetalae</taxon>
        <taxon>rosids</taxon>
        <taxon>fabids</taxon>
        <taxon>Fabales</taxon>
        <taxon>Fabaceae</taxon>
        <taxon>Caesalpinioideae</taxon>
        <taxon>Cassia clade</taxon>
        <taxon>Senna</taxon>
    </lineage>
</organism>
<evidence type="ECO:0000259" key="1">
    <source>
        <dbReference type="Pfam" id="PF08387"/>
    </source>
</evidence>
<name>A0A834X423_9FABA</name>
<keyword evidence="4" id="KW-1185">Reference proteome</keyword>
<proteinExistence type="predicted"/>
<dbReference type="InterPro" id="IPR036047">
    <property type="entry name" value="F-box-like_dom_sf"/>
</dbReference>
<dbReference type="PANTHER" id="PTHR31900:SF34">
    <property type="entry name" value="EMB|CAB62440.1-RELATED"/>
    <property type="match status" value="1"/>
</dbReference>
<dbReference type="Gene3D" id="3.80.10.10">
    <property type="entry name" value="Ribonuclease Inhibitor"/>
    <property type="match status" value="1"/>
</dbReference>
<dbReference type="Proteomes" id="UP000634136">
    <property type="component" value="Unassembled WGS sequence"/>
</dbReference>
<evidence type="ECO:0000313" key="3">
    <source>
        <dbReference type="EMBL" id="KAF7837650.1"/>
    </source>
</evidence>
<gene>
    <name evidence="3" type="ORF">G2W53_006132</name>
</gene>
<protein>
    <submittedName>
        <fullName evidence="3">F-box/FBD/LRR-repeat protein</fullName>
    </submittedName>
</protein>
<dbReference type="InterPro" id="IPR050232">
    <property type="entry name" value="FBL13/AtMIF1-like"/>
</dbReference>
<dbReference type="EMBL" id="JAAIUW010000003">
    <property type="protein sequence ID" value="KAF7837650.1"/>
    <property type="molecule type" value="Genomic_DNA"/>
</dbReference>
<dbReference type="Pfam" id="PF08387">
    <property type="entry name" value="FBD"/>
    <property type="match status" value="1"/>
</dbReference>
<dbReference type="InterPro" id="IPR032675">
    <property type="entry name" value="LRR_dom_sf"/>
</dbReference>
<dbReference type="InterPro" id="IPR055411">
    <property type="entry name" value="LRR_FXL15/At3g58940/PEG3-like"/>
</dbReference>
<evidence type="ECO:0000259" key="2">
    <source>
        <dbReference type="Pfam" id="PF24758"/>
    </source>
</evidence>
<sequence>MSDRISELPDHLLCKILCYLPNTKQAATTFFLSKRWKSVWLQLTSLYLDDEDYINHIVTPVRRNFKTNYYSRFAQFVNGVLSVNQPSIQRFRLRCVVTHPRPSHFTTWLNTALQGNLQELDISLSCGRGTLPTHVFTCTNLVVLKLRGITIQDEIDSVCLPSLRILCLKCVEFSSEYCLVKLLSPSSSTLENLLLSNVCNGPSYSYRGHYVLQLVEYWMCDAGKKGVVICLRGVELILDHVLAGNPTFHNLITLDISFLATLKWNDVMHVIQNSPKLQNLLIQKKYKLLGGEVDSWDEPQDNVPGCVSSHLRTCCLQNHVPGESDSHRHLVSLLPFAKYIIENAGFLQIMTICVPTPTQRIRQWMNQELSSCPRKSPTCKINLQPHKYLSPD</sequence>
<comment type="caution">
    <text evidence="3">The sequence shown here is derived from an EMBL/GenBank/DDBJ whole genome shotgun (WGS) entry which is preliminary data.</text>
</comment>
<feature type="domain" description="F-box/LRR-repeat protein 15/At3g58940/PEG3-like LRR" evidence="2">
    <location>
        <begin position="107"/>
        <end position="222"/>
    </location>
</feature>
<dbReference type="OrthoDB" id="1406205at2759"/>
<evidence type="ECO:0000313" key="4">
    <source>
        <dbReference type="Proteomes" id="UP000634136"/>
    </source>
</evidence>
<dbReference type="SUPFAM" id="SSF52047">
    <property type="entry name" value="RNI-like"/>
    <property type="match status" value="1"/>
</dbReference>
<dbReference type="AlphaFoldDB" id="A0A834X423"/>
<dbReference type="PANTHER" id="PTHR31900">
    <property type="entry name" value="F-BOX/RNI SUPERFAMILY PROTEIN-RELATED"/>
    <property type="match status" value="1"/>
</dbReference>
<dbReference type="Pfam" id="PF24758">
    <property type="entry name" value="LRR_At5g56370"/>
    <property type="match status" value="1"/>
</dbReference>
<reference evidence="3" key="1">
    <citation type="submission" date="2020-09" db="EMBL/GenBank/DDBJ databases">
        <title>Genome-Enabled Discovery of Anthraquinone Biosynthesis in Senna tora.</title>
        <authorList>
            <person name="Kang S.-H."/>
            <person name="Pandey R.P."/>
            <person name="Lee C.-M."/>
            <person name="Sim J.-S."/>
            <person name="Jeong J.-T."/>
            <person name="Choi B.-S."/>
            <person name="Jung M."/>
            <person name="Ginzburg D."/>
            <person name="Zhao K."/>
            <person name="Won S.Y."/>
            <person name="Oh T.-J."/>
            <person name="Yu Y."/>
            <person name="Kim N.-H."/>
            <person name="Lee O.R."/>
            <person name="Lee T.-H."/>
            <person name="Bashyal P."/>
            <person name="Kim T.-S."/>
            <person name="Lee W.-H."/>
            <person name="Kawkins C."/>
            <person name="Kim C.-K."/>
            <person name="Kim J.S."/>
            <person name="Ahn B.O."/>
            <person name="Rhee S.Y."/>
            <person name="Sohng J.K."/>
        </authorList>
    </citation>
    <scope>NUCLEOTIDE SEQUENCE</scope>
    <source>
        <tissue evidence="3">Leaf</tissue>
    </source>
</reference>
<dbReference type="SUPFAM" id="SSF81383">
    <property type="entry name" value="F-box domain"/>
    <property type="match status" value="1"/>
</dbReference>